<name>A0AAD7Z8Y7_DIPPU</name>
<gene>
    <name evidence="1" type="ORF">L9F63_006820</name>
</gene>
<evidence type="ECO:0000313" key="2">
    <source>
        <dbReference type="Proteomes" id="UP001233999"/>
    </source>
</evidence>
<accession>A0AAD7Z8Y7</accession>
<comment type="caution">
    <text evidence="1">The sequence shown here is derived from an EMBL/GenBank/DDBJ whole genome shotgun (WGS) entry which is preliminary data.</text>
</comment>
<keyword evidence="2" id="KW-1185">Reference proteome</keyword>
<feature type="non-terminal residue" evidence="1">
    <location>
        <position position="1"/>
    </location>
</feature>
<organism evidence="1 2">
    <name type="scientific">Diploptera punctata</name>
    <name type="common">Pacific beetle cockroach</name>
    <dbReference type="NCBI Taxonomy" id="6984"/>
    <lineage>
        <taxon>Eukaryota</taxon>
        <taxon>Metazoa</taxon>
        <taxon>Ecdysozoa</taxon>
        <taxon>Arthropoda</taxon>
        <taxon>Hexapoda</taxon>
        <taxon>Insecta</taxon>
        <taxon>Pterygota</taxon>
        <taxon>Neoptera</taxon>
        <taxon>Polyneoptera</taxon>
        <taxon>Dictyoptera</taxon>
        <taxon>Blattodea</taxon>
        <taxon>Blaberoidea</taxon>
        <taxon>Blaberidae</taxon>
        <taxon>Diplopterinae</taxon>
        <taxon>Diploptera</taxon>
    </lineage>
</organism>
<dbReference type="EMBL" id="JASPKZ010009800">
    <property type="protein sequence ID" value="KAJ9576320.1"/>
    <property type="molecule type" value="Genomic_DNA"/>
</dbReference>
<protein>
    <submittedName>
        <fullName evidence="1">Uncharacterized protein</fullName>
    </submittedName>
</protein>
<dbReference type="Proteomes" id="UP001233999">
    <property type="component" value="Unassembled WGS sequence"/>
</dbReference>
<evidence type="ECO:0000313" key="1">
    <source>
        <dbReference type="EMBL" id="KAJ9576320.1"/>
    </source>
</evidence>
<proteinExistence type="predicted"/>
<reference evidence="1" key="1">
    <citation type="journal article" date="2023" name="IScience">
        <title>Live-bearing cockroach genome reveals convergent evolutionary mechanisms linked to viviparity in insects and beyond.</title>
        <authorList>
            <person name="Fouks B."/>
            <person name="Harrison M.C."/>
            <person name="Mikhailova A.A."/>
            <person name="Marchal E."/>
            <person name="English S."/>
            <person name="Carruthers M."/>
            <person name="Jennings E.C."/>
            <person name="Chiamaka E.L."/>
            <person name="Frigard R.A."/>
            <person name="Pippel M."/>
            <person name="Attardo G.M."/>
            <person name="Benoit J.B."/>
            <person name="Bornberg-Bauer E."/>
            <person name="Tobe S.S."/>
        </authorList>
    </citation>
    <scope>NUCLEOTIDE SEQUENCE</scope>
    <source>
        <strain evidence="1">Stay&amp;Tobe</strain>
    </source>
</reference>
<reference evidence="1" key="2">
    <citation type="submission" date="2023-05" db="EMBL/GenBank/DDBJ databases">
        <authorList>
            <person name="Fouks B."/>
        </authorList>
    </citation>
    <scope>NUCLEOTIDE SEQUENCE</scope>
    <source>
        <strain evidence="1">Stay&amp;Tobe</strain>
        <tissue evidence="1">Testes</tissue>
    </source>
</reference>
<dbReference type="AlphaFoldDB" id="A0AAD7Z8Y7"/>
<sequence>STFCTFLRLDGERKLAIRNRTMSKTLINRASSSRYDFKVPEQFNNKNAWNEQAPDLQCNR</sequence>
<feature type="non-terminal residue" evidence="1">
    <location>
        <position position="60"/>
    </location>
</feature>